<organism evidence="12 13">
    <name type="scientific">Bosea caraganae</name>
    <dbReference type="NCBI Taxonomy" id="2763117"/>
    <lineage>
        <taxon>Bacteria</taxon>
        <taxon>Pseudomonadati</taxon>
        <taxon>Pseudomonadota</taxon>
        <taxon>Alphaproteobacteria</taxon>
        <taxon>Hyphomicrobiales</taxon>
        <taxon>Boseaceae</taxon>
        <taxon>Bosea</taxon>
    </lineage>
</organism>
<dbReference type="NCBIfam" id="TIGR01726">
    <property type="entry name" value="HEQRo_perm_3TM"/>
    <property type="match status" value="1"/>
</dbReference>
<dbReference type="GO" id="GO:0022857">
    <property type="term" value="F:transmembrane transporter activity"/>
    <property type="evidence" value="ECO:0007669"/>
    <property type="project" value="InterPro"/>
</dbReference>
<keyword evidence="7" id="KW-0029">Amino-acid transport</keyword>
<evidence type="ECO:0000256" key="2">
    <source>
        <dbReference type="ARBA" id="ARBA00004429"/>
    </source>
</evidence>
<keyword evidence="9 10" id="KW-0472">Membrane</keyword>
<evidence type="ECO:0000313" key="12">
    <source>
        <dbReference type="EMBL" id="RDJ26740.1"/>
    </source>
</evidence>
<dbReference type="PANTHER" id="PTHR30614:SF20">
    <property type="entry name" value="GLUTAMINE TRANSPORT SYSTEM PERMEASE PROTEIN GLNP"/>
    <property type="match status" value="1"/>
</dbReference>
<accession>A0A370L8M7</accession>
<evidence type="ECO:0000256" key="6">
    <source>
        <dbReference type="ARBA" id="ARBA00022692"/>
    </source>
</evidence>
<evidence type="ECO:0000256" key="9">
    <source>
        <dbReference type="ARBA" id="ARBA00023136"/>
    </source>
</evidence>
<comment type="function">
    <text evidence="1">Part of the binding-protein-dependent transport system for glutamine; probably responsible for the translocation of the substrate across the membrane.</text>
</comment>
<feature type="transmembrane region" description="Helical" evidence="10">
    <location>
        <begin position="15"/>
        <end position="45"/>
    </location>
</feature>
<dbReference type="Gene3D" id="1.10.3720.10">
    <property type="entry name" value="MetI-like"/>
    <property type="match status" value="1"/>
</dbReference>
<comment type="subcellular location">
    <subcellularLocation>
        <location evidence="2">Cell inner membrane</location>
        <topology evidence="2">Multi-pass membrane protein</topology>
    </subcellularLocation>
    <subcellularLocation>
        <location evidence="10">Cell membrane</location>
        <topology evidence="10">Multi-pass membrane protein</topology>
    </subcellularLocation>
</comment>
<comment type="caution">
    <text evidence="12">The sequence shown here is derived from an EMBL/GenBank/DDBJ whole genome shotgun (WGS) entry which is preliminary data.</text>
</comment>
<keyword evidence="4 10" id="KW-0813">Transport</keyword>
<name>A0A370L8M7_9HYPH</name>
<dbReference type="PROSITE" id="PS50928">
    <property type="entry name" value="ABC_TM1"/>
    <property type="match status" value="1"/>
</dbReference>
<dbReference type="InterPro" id="IPR035906">
    <property type="entry name" value="MetI-like_sf"/>
</dbReference>
<dbReference type="PANTHER" id="PTHR30614">
    <property type="entry name" value="MEMBRANE COMPONENT OF AMINO ACID ABC TRANSPORTER"/>
    <property type="match status" value="1"/>
</dbReference>
<dbReference type="InterPro" id="IPR000515">
    <property type="entry name" value="MetI-like"/>
</dbReference>
<keyword evidence="8 10" id="KW-1133">Transmembrane helix</keyword>
<comment type="similarity">
    <text evidence="3">Belongs to the binding-protein-dependent transport system permease family. HisMQ subfamily.</text>
</comment>
<dbReference type="Pfam" id="PF00528">
    <property type="entry name" value="BPD_transp_1"/>
    <property type="match status" value="1"/>
</dbReference>
<evidence type="ECO:0000313" key="13">
    <source>
        <dbReference type="Proteomes" id="UP000255207"/>
    </source>
</evidence>
<keyword evidence="13" id="KW-1185">Reference proteome</keyword>
<feature type="transmembrane region" description="Helical" evidence="10">
    <location>
        <begin position="176"/>
        <end position="204"/>
    </location>
</feature>
<evidence type="ECO:0000256" key="5">
    <source>
        <dbReference type="ARBA" id="ARBA00022475"/>
    </source>
</evidence>
<proteinExistence type="inferred from homology"/>
<evidence type="ECO:0000256" key="4">
    <source>
        <dbReference type="ARBA" id="ARBA00022448"/>
    </source>
</evidence>
<dbReference type="GO" id="GO:0006865">
    <property type="term" value="P:amino acid transport"/>
    <property type="evidence" value="ECO:0007669"/>
    <property type="project" value="UniProtKB-KW"/>
</dbReference>
<dbReference type="InterPro" id="IPR010065">
    <property type="entry name" value="AA_ABC_transptr_permease_3TM"/>
</dbReference>
<dbReference type="RefSeq" id="WP_114828624.1">
    <property type="nucleotide sequence ID" value="NZ_QQTO01000001.1"/>
</dbReference>
<protein>
    <submittedName>
        <fullName evidence="12">Amino acid ABC transporter permease</fullName>
    </submittedName>
</protein>
<evidence type="ECO:0000256" key="10">
    <source>
        <dbReference type="RuleBase" id="RU363032"/>
    </source>
</evidence>
<keyword evidence="5" id="KW-1003">Cell membrane</keyword>
<evidence type="ECO:0000256" key="3">
    <source>
        <dbReference type="ARBA" id="ARBA00010072"/>
    </source>
</evidence>
<evidence type="ECO:0000256" key="1">
    <source>
        <dbReference type="ARBA" id="ARBA00003159"/>
    </source>
</evidence>
<dbReference type="SUPFAM" id="SSF161098">
    <property type="entry name" value="MetI-like"/>
    <property type="match status" value="1"/>
</dbReference>
<keyword evidence="6 10" id="KW-0812">Transmembrane</keyword>
<feature type="domain" description="ABC transmembrane type-1" evidence="11">
    <location>
        <begin position="19"/>
        <end position="208"/>
    </location>
</feature>
<dbReference type="CDD" id="cd06261">
    <property type="entry name" value="TM_PBP2"/>
    <property type="match status" value="1"/>
</dbReference>
<gene>
    <name evidence="12" type="ORF">DWE98_07765</name>
</gene>
<dbReference type="Proteomes" id="UP000255207">
    <property type="component" value="Unassembled WGS sequence"/>
</dbReference>
<dbReference type="EMBL" id="QQTP01000003">
    <property type="protein sequence ID" value="RDJ26740.1"/>
    <property type="molecule type" value="Genomic_DNA"/>
</dbReference>
<reference evidence="13" key="1">
    <citation type="submission" date="2018-07" db="EMBL/GenBank/DDBJ databases">
        <authorList>
            <person name="Safronova V.I."/>
            <person name="Chirak E.R."/>
            <person name="Sazanova A.L."/>
        </authorList>
    </citation>
    <scope>NUCLEOTIDE SEQUENCE [LARGE SCALE GENOMIC DNA]</scope>
    <source>
        <strain evidence="13">RCAM04685</strain>
    </source>
</reference>
<dbReference type="OrthoDB" id="9814550at2"/>
<sequence>MQRTLTILYEFRDTLLYGLGVTVSLSVLSMLAALVVGLIAALGMLSRRRWLSMPATFYVEFCRNTPILVQLVWVHYAWPEIFGLKFTAFYSSLVALTLQTSGYLAEEYRGGIEAVDKGQVEAAKSLGMTHSRLMARIVLPQAIMRSVPGLLNQFVTCFKSTSIVSVIAVPDLMYQAGLIVSATFLTMPIYTIVAIIYFVVVFAISRSVRWLTRKLPTTGYFGAAA</sequence>
<dbReference type="AlphaFoldDB" id="A0A370L8M7"/>
<dbReference type="InterPro" id="IPR043429">
    <property type="entry name" value="ArtM/GltK/GlnP/TcyL/YhdX-like"/>
</dbReference>
<evidence type="ECO:0000259" key="11">
    <source>
        <dbReference type="PROSITE" id="PS50928"/>
    </source>
</evidence>
<evidence type="ECO:0000256" key="7">
    <source>
        <dbReference type="ARBA" id="ARBA00022970"/>
    </source>
</evidence>
<evidence type="ECO:0000256" key="8">
    <source>
        <dbReference type="ARBA" id="ARBA00022989"/>
    </source>
</evidence>
<dbReference type="GO" id="GO:0043190">
    <property type="term" value="C:ATP-binding cassette (ABC) transporter complex"/>
    <property type="evidence" value="ECO:0007669"/>
    <property type="project" value="InterPro"/>
</dbReference>